<feature type="region of interest" description="Disordered" evidence="1">
    <location>
        <begin position="364"/>
        <end position="404"/>
    </location>
</feature>
<feature type="transmembrane region" description="Helical" evidence="2">
    <location>
        <begin position="180"/>
        <end position="199"/>
    </location>
</feature>
<dbReference type="OrthoDB" id="5961at2759"/>
<feature type="compositionally biased region" description="Basic residues" evidence="1">
    <location>
        <begin position="373"/>
        <end position="385"/>
    </location>
</feature>
<evidence type="ECO:0000256" key="1">
    <source>
        <dbReference type="SAM" id="MobiDB-lite"/>
    </source>
</evidence>
<dbReference type="InterPro" id="IPR040202">
    <property type="entry name" value="Brl1/Brr6"/>
</dbReference>
<evidence type="ECO:0000256" key="2">
    <source>
        <dbReference type="SAM" id="Phobius"/>
    </source>
</evidence>
<dbReference type="GO" id="GO:0031965">
    <property type="term" value="C:nuclear membrane"/>
    <property type="evidence" value="ECO:0007669"/>
    <property type="project" value="InterPro"/>
</dbReference>
<evidence type="ECO:0000313" key="4">
    <source>
        <dbReference type="EMBL" id="ORY34372.1"/>
    </source>
</evidence>
<feature type="transmembrane region" description="Helical" evidence="2">
    <location>
        <begin position="255"/>
        <end position="275"/>
    </location>
</feature>
<dbReference type="AlphaFoldDB" id="A0A1Y2BHV5"/>
<dbReference type="PANTHER" id="PTHR28136">
    <property type="entry name" value="NUCLEUS EXPORT PROTEIN BRR6"/>
    <property type="match status" value="1"/>
</dbReference>
<dbReference type="Proteomes" id="UP000193920">
    <property type="component" value="Unassembled WGS sequence"/>
</dbReference>
<protein>
    <recommendedName>
        <fullName evidence="3">Brl1/Brr6 domain-containing protein</fullName>
    </recommendedName>
</protein>
<sequence>MFVRYPYPYRRDAFYRSRAAPMEIDRDEAPPIWALPVEKKKSQNNNELRNRHTTSKKEILKEKKKKEKDNQEDEENGEDSNSKLVKYVPKNSSSGRNKCEDEDKITECTHDSFMESESDYDEDSICTENQMSFEYQHPNNLVRPINPYYSSENEYYRKPSKSKILKDSNFPQLLTSYSKFLFNALLLVVAVWILFYFIITIKKDINIKYNEHLMALEDTCKDWEACLNQNPDDIKVIMIGAEVVSEILNKFVDPLSIKTTIVIIVLCVIFFIIIWKMNSIPSNKQKEGSSTQEHTRNNRINNNEENLRPIGMCPPQAMDSRFIGNGLIYQVAPAAVYPGEASYSIPIAYPPIYPYPGYPIYQEDLDSSYSPRSRSKYRKASRHQHSPPPHNQQAPKKSNKGYKFVRSGYNNRNPYYSRFSVHNIHYPPPPPPRYRSNVKGKYYYDNEDEDSYEMVDDYDENTYYDDEYEY</sequence>
<name>A0A1Y2BHV5_9FUNG</name>
<dbReference type="PANTHER" id="PTHR28136:SF1">
    <property type="entry name" value="NUCLEUS EXPORT PROTEIN BRL1"/>
    <property type="match status" value="1"/>
</dbReference>
<feature type="region of interest" description="Disordered" evidence="1">
    <location>
        <begin position="283"/>
        <end position="310"/>
    </location>
</feature>
<dbReference type="GO" id="GO:0055088">
    <property type="term" value="P:lipid homeostasis"/>
    <property type="evidence" value="ECO:0007669"/>
    <property type="project" value="InterPro"/>
</dbReference>
<keyword evidence="2" id="KW-1133">Transmembrane helix</keyword>
<feature type="domain" description="Brl1/Brr6" evidence="3">
    <location>
        <begin position="174"/>
        <end position="274"/>
    </location>
</feature>
<keyword evidence="2" id="KW-0812">Transmembrane</keyword>
<dbReference type="SMART" id="SM01042">
    <property type="entry name" value="Brr6_like_C_C"/>
    <property type="match status" value="1"/>
</dbReference>
<accession>A0A1Y2BHV5</accession>
<keyword evidence="2" id="KW-0472">Membrane</keyword>
<dbReference type="InterPro" id="IPR018767">
    <property type="entry name" value="Brl1/Brr6_dom"/>
</dbReference>
<reference evidence="4 5" key="1">
    <citation type="submission" date="2016-08" db="EMBL/GenBank/DDBJ databases">
        <title>A Parts List for Fungal Cellulosomes Revealed by Comparative Genomics.</title>
        <authorList>
            <consortium name="DOE Joint Genome Institute"/>
            <person name="Haitjema C.H."/>
            <person name="Gilmore S.P."/>
            <person name="Henske J.K."/>
            <person name="Solomon K.V."/>
            <person name="De Groot R."/>
            <person name="Kuo A."/>
            <person name="Mondo S.J."/>
            <person name="Salamov A.A."/>
            <person name="Labutti K."/>
            <person name="Zhao Z."/>
            <person name="Chiniquy J."/>
            <person name="Barry K."/>
            <person name="Brewer H.M."/>
            <person name="Purvine S.O."/>
            <person name="Wright A.T."/>
            <person name="Boxma B."/>
            <person name="Van Alen T."/>
            <person name="Hackstein J.H."/>
            <person name="Baker S.E."/>
            <person name="Grigoriev I.V."/>
            <person name="O'Malley M.A."/>
        </authorList>
    </citation>
    <scope>NUCLEOTIDE SEQUENCE [LARGE SCALE GENOMIC DNA]</scope>
    <source>
        <strain evidence="4 5">G1</strain>
    </source>
</reference>
<feature type="compositionally biased region" description="Polar residues" evidence="1">
    <location>
        <begin position="283"/>
        <end position="292"/>
    </location>
</feature>
<keyword evidence="5" id="KW-1185">Reference proteome</keyword>
<organism evidence="4 5">
    <name type="scientific">Neocallimastix californiae</name>
    <dbReference type="NCBI Taxonomy" id="1754190"/>
    <lineage>
        <taxon>Eukaryota</taxon>
        <taxon>Fungi</taxon>
        <taxon>Fungi incertae sedis</taxon>
        <taxon>Chytridiomycota</taxon>
        <taxon>Chytridiomycota incertae sedis</taxon>
        <taxon>Neocallimastigomycetes</taxon>
        <taxon>Neocallimastigales</taxon>
        <taxon>Neocallimastigaceae</taxon>
        <taxon>Neocallimastix</taxon>
    </lineage>
</organism>
<evidence type="ECO:0000313" key="5">
    <source>
        <dbReference type="Proteomes" id="UP000193920"/>
    </source>
</evidence>
<dbReference type="GO" id="GO:0006998">
    <property type="term" value="P:nuclear envelope organization"/>
    <property type="evidence" value="ECO:0007669"/>
    <property type="project" value="InterPro"/>
</dbReference>
<evidence type="ECO:0000259" key="3">
    <source>
        <dbReference type="SMART" id="SM01042"/>
    </source>
</evidence>
<comment type="caution">
    <text evidence="4">The sequence shown here is derived from an EMBL/GenBank/DDBJ whole genome shotgun (WGS) entry which is preliminary data.</text>
</comment>
<feature type="region of interest" description="Disordered" evidence="1">
    <location>
        <begin position="420"/>
        <end position="439"/>
    </location>
</feature>
<dbReference type="EMBL" id="MCOG01000156">
    <property type="protein sequence ID" value="ORY34372.1"/>
    <property type="molecule type" value="Genomic_DNA"/>
</dbReference>
<gene>
    <name evidence="4" type="ORF">LY90DRAFT_705001</name>
</gene>
<proteinExistence type="predicted"/>
<feature type="region of interest" description="Disordered" evidence="1">
    <location>
        <begin position="17"/>
        <end position="100"/>
    </location>
</feature>
<dbReference type="Pfam" id="PF10104">
    <property type="entry name" value="Brr6_like_C_C"/>
    <property type="match status" value="1"/>
</dbReference>